<evidence type="ECO:0000313" key="2">
    <source>
        <dbReference type="EMBL" id="MCS5714271.1"/>
    </source>
</evidence>
<keyword evidence="3" id="KW-1185">Reference proteome</keyword>
<evidence type="ECO:0000256" key="1">
    <source>
        <dbReference type="SAM" id="SignalP"/>
    </source>
</evidence>
<dbReference type="Proteomes" id="UP001165580">
    <property type="component" value="Unassembled WGS sequence"/>
</dbReference>
<keyword evidence="1" id="KW-0732">Signal</keyword>
<sequence length="393" mass="41463">MPRSVPRLASALGLMAVGALALSACSSGSSAEESGGSTAPAAAVGDVDLSGVCPATVVIQTGWNPEAEHGHLYELLGPDPVIDATAKSVSGPLYSGGEYTGVDVQIRAGGPATGFQPVSSLMYTDPDILLGYVSTDESIAQSAEMPTTAVFASHDISPLMIMWDPETYPDVKTVPELVESGAIIRYFADTAYMQYLTSAGVIPAGQTDASYDGTPANFVAADGKDAQQGYASAEPYIYENEVENWMKPVAYQLIDDLGFRPYQDPVVVRSADVADQADCLKAIVPVLQQAEVDYFADPAEANSLILDLAEQYDTGWVYSQGVADYAVKTMIEDGISGNGDNDTLGDFDEARVQDLMNKVIPVYTEQGVTPADGLTPGDLVTNEFIDTTIGMTD</sequence>
<accession>A0ABT2GHK0</accession>
<feature type="signal peptide" evidence="1">
    <location>
        <begin position="1"/>
        <end position="31"/>
    </location>
</feature>
<reference evidence="2" key="1">
    <citation type="submission" date="2022-08" db="EMBL/GenBank/DDBJ databases">
        <authorList>
            <person name="Deng Y."/>
            <person name="Han X.-F."/>
            <person name="Zhang Y.-Q."/>
        </authorList>
    </citation>
    <scope>NUCLEOTIDE SEQUENCE</scope>
    <source>
        <strain evidence="2">CPCC 205716</strain>
    </source>
</reference>
<protein>
    <submittedName>
        <fullName evidence="2">ABC transporter substrate-binding protein</fullName>
    </submittedName>
</protein>
<evidence type="ECO:0000313" key="3">
    <source>
        <dbReference type="Proteomes" id="UP001165580"/>
    </source>
</evidence>
<dbReference type="RefSeq" id="WP_259485790.1">
    <property type="nucleotide sequence ID" value="NZ_JANTEZ010000002.1"/>
</dbReference>
<proteinExistence type="predicted"/>
<dbReference type="EMBL" id="JANTEZ010000002">
    <property type="protein sequence ID" value="MCS5714271.1"/>
    <property type="molecule type" value="Genomic_DNA"/>
</dbReference>
<dbReference type="Gene3D" id="3.40.190.10">
    <property type="entry name" value="Periplasmic binding protein-like II"/>
    <property type="match status" value="1"/>
</dbReference>
<feature type="chain" id="PRO_5045446556" evidence="1">
    <location>
        <begin position="32"/>
        <end position="393"/>
    </location>
</feature>
<comment type="caution">
    <text evidence="2">The sequence shown here is derived from an EMBL/GenBank/DDBJ whole genome shotgun (WGS) entry which is preliminary data.</text>
</comment>
<name>A0ABT2GHK0_9MICO</name>
<gene>
    <name evidence="2" type="ORF">NVV95_06850</name>
</gene>
<dbReference type="PROSITE" id="PS51257">
    <property type="entry name" value="PROKAR_LIPOPROTEIN"/>
    <property type="match status" value="1"/>
</dbReference>
<organism evidence="2 3">
    <name type="scientific">Herbiconiux gentiana</name>
    <dbReference type="NCBI Taxonomy" id="2970912"/>
    <lineage>
        <taxon>Bacteria</taxon>
        <taxon>Bacillati</taxon>
        <taxon>Actinomycetota</taxon>
        <taxon>Actinomycetes</taxon>
        <taxon>Micrococcales</taxon>
        <taxon>Microbacteriaceae</taxon>
        <taxon>Herbiconiux</taxon>
    </lineage>
</organism>